<dbReference type="AlphaFoldDB" id="A0A0D2WNH1"/>
<evidence type="ECO:0000313" key="2">
    <source>
        <dbReference type="EMBL" id="KJE92645.1"/>
    </source>
</evidence>
<reference evidence="3" key="1">
    <citation type="submission" date="2011-02" db="EMBL/GenBank/DDBJ databases">
        <title>The Genome Sequence of Capsaspora owczarzaki ATCC 30864.</title>
        <authorList>
            <person name="Russ C."/>
            <person name="Cuomo C."/>
            <person name="Burger G."/>
            <person name="Gray M.W."/>
            <person name="Holland P.W.H."/>
            <person name="King N."/>
            <person name="Lang F.B.F."/>
            <person name="Roger A.J."/>
            <person name="Ruiz-Trillo I."/>
            <person name="Young S.K."/>
            <person name="Zeng Q."/>
            <person name="Gargeya S."/>
            <person name="Alvarado L."/>
            <person name="Berlin A."/>
            <person name="Chapman S.B."/>
            <person name="Chen Z."/>
            <person name="Freedman E."/>
            <person name="Gellesch M."/>
            <person name="Goldberg J."/>
            <person name="Griggs A."/>
            <person name="Gujja S."/>
            <person name="Heilman E."/>
            <person name="Heiman D."/>
            <person name="Howarth C."/>
            <person name="Mehta T."/>
            <person name="Neiman D."/>
            <person name="Pearson M."/>
            <person name="Roberts A."/>
            <person name="Saif S."/>
            <person name="Shea T."/>
            <person name="Shenoy N."/>
            <person name="Sisk P."/>
            <person name="Stolte C."/>
            <person name="Sykes S."/>
            <person name="White J."/>
            <person name="Yandava C."/>
            <person name="Haas B."/>
            <person name="Nusbaum C."/>
            <person name="Birren B."/>
        </authorList>
    </citation>
    <scope>NUCLEOTIDE SEQUENCE</scope>
    <source>
        <strain evidence="3">ATCC 30864</strain>
    </source>
</reference>
<organism evidence="2 3">
    <name type="scientific">Capsaspora owczarzaki (strain ATCC 30864)</name>
    <dbReference type="NCBI Taxonomy" id="595528"/>
    <lineage>
        <taxon>Eukaryota</taxon>
        <taxon>Filasterea</taxon>
        <taxon>Capsaspora</taxon>
    </lineage>
</organism>
<protein>
    <submittedName>
        <fullName evidence="2">Uncharacterized protein</fullName>
    </submittedName>
</protein>
<evidence type="ECO:0000313" key="3">
    <source>
        <dbReference type="Proteomes" id="UP000008743"/>
    </source>
</evidence>
<feature type="region of interest" description="Disordered" evidence="1">
    <location>
        <begin position="573"/>
        <end position="604"/>
    </location>
</feature>
<feature type="compositionally biased region" description="Acidic residues" evidence="1">
    <location>
        <begin position="264"/>
        <end position="279"/>
    </location>
</feature>
<proteinExistence type="predicted"/>
<feature type="region of interest" description="Disordered" evidence="1">
    <location>
        <begin position="258"/>
        <end position="283"/>
    </location>
</feature>
<sequence length="604" mass="65129">MPDWLPSEARLNATANQLYFVIHAGLGHQSDMAGLQQSDCCTVCRWATAPSSSSSTLKPAATPTTSRTEARETEPRERAPPLCCPRPFRRADRLKPLAADTSSTGNSASRRFAHHRDGIQRPSWTAARIHKKQFPPKRFQSDFEHPSRGTSTSRSAALAQCQRRDDGVTAMDEQESTSDVEVTHVVGPALCSLMQKLHWLAQTSDKVHSVTMSNGWAHFMDVHAAAAFIPTLQTRINEAADQYRNCLIHDSALSKHIENSNHESDDDDDDDADEPDSDDTVLYQEGDYDGEVYAQEDDLDSNNHENDQLVHNCAGLREDTVTETQSCPPPVKPLHEQVTTYSPLPIAPALPVKPETFADGAEFGPSPLLSRIQERQSTISRGSPVIRNLNASLPDSMPVATQGIIPGSIPASEVGHHRNEVALPLTLTTPSVSAILSPVKELAGSLIHEASLSSATPPQPPQRTAGTLVDIDRALHLRVGLSLVGHPPAPTSTSAAGGVSLSLNTPSRFFSRVASMLEQTPAGCTNVWRRTGSMQPNTGPVANDLNMFLGSFSFSELEDPDWSLPQSLSFQNLPSLQPDSAAQPRPPSADGAATGTFAAPDTGL</sequence>
<gene>
    <name evidence="2" type="ORF">CAOG_003565</name>
</gene>
<name>A0A0D2WNH1_CAPO3</name>
<feature type="region of interest" description="Disordered" evidence="1">
    <location>
        <begin position="50"/>
        <end position="87"/>
    </location>
</feature>
<feature type="region of interest" description="Disordered" evidence="1">
    <location>
        <begin position="136"/>
        <end position="156"/>
    </location>
</feature>
<dbReference type="Proteomes" id="UP000008743">
    <property type="component" value="Unassembled WGS sequence"/>
</dbReference>
<dbReference type="RefSeq" id="XP_004363293.1">
    <property type="nucleotide sequence ID" value="XM_004363236.2"/>
</dbReference>
<accession>A0A0D2WNH1</accession>
<feature type="compositionally biased region" description="Basic and acidic residues" evidence="1">
    <location>
        <begin position="68"/>
        <end position="79"/>
    </location>
</feature>
<dbReference type="InParanoid" id="A0A0D2WNH1"/>
<evidence type="ECO:0000256" key="1">
    <source>
        <dbReference type="SAM" id="MobiDB-lite"/>
    </source>
</evidence>
<dbReference type="EMBL" id="KE346364">
    <property type="protein sequence ID" value="KJE92645.1"/>
    <property type="molecule type" value="Genomic_DNA"/>
</dbReference>
<keyword evidence="3" id="KW-1185">Reference proteome</keyword>